<proteinExistence type="predicted"/>
<reference evidence="2 3" key="1">
    <citation type="submission" date="2015-04" db="EMBL/GenBank/DDBJ databases">
        <authorList>
            <person name="Syromyatnikov M.Y."/>
            <person name="Popov V.N."/>
        </authorList>
    </citation>
    <scope>NUCLEOTIDE SEQUENCE [LARGE SCALE GENOMIC DNA]</scope>
    <source>
        <strain evidence="2">WF-38-12</strain>
    </source>
</reference>
<dbReference type="EMBL" id="CVMT01000020">
    <property type="protein sequence ID" value="CRG92836.1"/>
    <property type="molecule type" value="Genomic_DNA"/>
</dbReference>
<evidence type="ECO:0000313" key="2">
    <source>
        <dbReference type="EMBL" id="CRG92836.1"/>
    </source>
</evidence>
<dbReference type="SUPFAM" id="SSF56300">
    <property type="entry name" value="Metallo-dependent phosphatases"/>
    <property type="match status" value="1"/>
</dbReference>
<sequence>MSSYGAKWHFAIASAVLAVMPRTIMRFFFYPKATTSYTSDTVDVVAHPVVTDLTVCFFSPTVPPFTCELDPRIWHPVKKDLHLYTSQQHAWLYVALANEEELKAEDLVVTDIRISETPPDPSSDHSWESRPGGIWVLRSKFCGKVELAVTEVDVLFGVDAVDPRPQWTLMRSSLQLNAQPKVPVARLSVLHGRANPRPDAPPALRVREDGKFKIVQISDTHMVTGVGVCRDSIDAHGNHLPESEADPLTVNFLGNVLDVEKPDLVILTGDQLHHDIPDSQSALFKVVAPIIKRSIPFAAVFGNHDSEGIHALNRTAQMSILQHLPFSLCESGPEQVDGVGNFYLPILAPAPSRLSLSTLYFLDSHGQIPSLIHNPDYDPIKQSQIDWFVNSSQTQRRAREKDGNSNRFHLSLAFLHIPLPEFGDRRLRIRNGHRREPTESPSVNSHFYDALVNEGISALGCGHDHVNDFCALLPQQMQQQDGDKPPRLGPWLCYGGGSGFGGYCSYSRKRFHRRTRVWEIDTRTGRLKTWMRIEYAIDRVDELVLVENGVVIDTPEEDDEVYSP</sequence>
<protein>
    <recommendedName>
        <fullName evidence="1">Calcineurin-like phosphoesterase domain-containing protein</fullName>
    </recommendedName>
</protein>
<dbReference type="PANTHER" id="PTHR32440:SF0">
    <property type="entry name" value="PHOSPHATASE DCR2-RELATED"/>
    <property type="match status" value="1"/>
</dbReference>
<dbReference type="STRING" id="28573.A0A0U1MD07"/>
<accession>A0A0U1MD07</accession>
<dbReference type="GO" id="GO:0004721">
    <property type="term" value="F:phosphoprotein phosphatase activity"/>
    <property type="evidence" value="ECO:0007669"/>
    <property type="project" value="TreeGrafter"/>
</dbReference>
<dbReference type="PANTHER" id="PTHR32440">
    <property type="entry name" value="PHOSPHATASE DCR2-RELATED-RELATED"/>
    <property type="match status" value="1"/>
</dbReference>
<name>A0A0U1MD07_TALIS</name>
<dbReference type="GO" id="GO:0005737">
    <property type="term" value="C:cytoplasm"/>
    <property type="evidence" value="ECO:0007669"/>
    <property type="project" value="TreeGrafter"/>
</dbReference>
<feature type="domain" description="Calcineurin-like phosphoesterase" evidence="1">
    <location>
        <begin position="212"/>
        <end position="466"/>
    </location>
</feature>
<gene>
    <name evidence="2" type="ORF">PISL3812_09907</name>
</gene>
<dbReference type="Proteomes" id="UP000054383">
    <property type="component" value="Unassembled WGS sequence"/>
</dbReference>
<organism evidence="2 3">
    <name type="scientific">Talaromyces islandicus</name>
    <name type="common">Penicillium islandicum</name>
    <dbReference type="NCBI Taxonomy" id="28573"/>
    <lineage>
        <taxon>Eukaryota</taxon>
        <taxon>Fungi</taxon>
        <taxon>Dikarya</taxon>
        <taxon>Ascomycota</taxon>
        <taxon>Pezizomycotina</taxon>
        <taxon>Eurotiomycetes</taxon>
        <taxon>Eurotiomycetidae</taxon>
        <taxon>Eurotiales</taxon>
        <taxon>Trichocomaceae</taxon>
        <taxon>Talaromyces</taxon>
        <taxon>Talaromyces sect. Islandici</taxon>
    </lineage>
</organism>
<dbReference type="InterPro" id="IPR029052">
    <property type="entry name" value="Metallo-depent_PP-like"/>
</dbReference>
<dbReference type="Pfam" id="PF00149">
    <property type="entry name" value="Metallophos"/>
    <property type="match status" value="1"/>
</dbReference>
<evidence type="ECO:0000259" key="1">
    <source>
        <dbReference type="Pfam" id="PF00149"/>
    </source>
</evidence>
<dbReference type="InterPro" id="IPR004843">
    <property type="entry name" value="Calcineurin-like_PHP"/>
</dbReference>
<keyword evidence="3" id="KW-1185">Reference proteome</keyword>
<dbReference type="Gene3D" id="3.60.21.10">
    <property type="match status" value="1"/>
</dbReference>
<dbReference type="OMA" id="NIGYHEC"/>
<dbReference type="CDD" id="cd07383">
    <property type="entry name" value="MPP_Dcr2"/>
    <property type="match status" value="1"/>
</dbReference>
<dbReference type="OrthoDB" id="783096at2759"/>
<evidence type="ECO:0000313" key="3">
    <source>
        <dbReference type="Proteomes" id="UP000054383"/>
    </source>
</evidence>
<dbReference type="AlphaFoldDB" id="A0A0U1MD07"/>